<dbReference type="AlphaFoldDB" id="A0AAN8XT43"/>
<dbReference type="GO" id="GO:0004303">
    <property type="term" value="F:estradiol 17-beta-dehydrogenase [NAD(P)+] activity"/>
    <property type="evidence" value="ECO:0007669"/>
    <property type="project" value="TreeGrafter"/>
</dbReference>
<accession>A0AAN8XT43</accession>
<name>A0AAN8XT43_POLSC</name>
<dbReference type="EMBL" id="JAWJWE010000001">
    <property type="protein sequence ID" value="KAK6644712.1"/>
    <property type="molecule type" value="Genomic_DNA"/>
</dbReference>
<comment type="caution">
    <text evidence="2">The sequence shown here is derived from an EMBL/GenBank/DDBJ whole genome shotgun (WGS) entry which is preliminary data.</text>
</comment>
<dbReference type="Pfam" id="PF00106">
    <property type="entry name" value="adh_short"/>
    <property type="match status" value="1"/>
</dbReference>
<evidence type="ECO:0000313" key="2">
    <source>
        <dbReference type="EMBL" id="KAK6644712.1"/>
    </source>
</evidence>
<dbReference type="PRINTS" id="PR00081">
    <property type="entry name" value="GDHRDH"/>
</dbReference>
<organism evidence="2 3">
    <name type="scientific">Polyplax serrata</name>
    <name type="common">Common mouse louse</name>
    <dbReference type="NCBI Taxonomy" id="468196"/>
    <lineage>
        <taxon>Eukaryota</taxon>
        <taxon>Metazoa</taxon>
        <taxon>Ecdysozoa</taxon>
        <taxon>Arthropoda</taxon>
        <taxon>Hexapoda</taxon>
        <taxon>Insecta</taxon>
        <taxon>Pterygota</taxon>
        <taxon>Neoptera</taxon>
        <taxon>Paraneoptera</taxon>
        <taxon>Psocodea</taxon>
        <taxon>Troctomorpha</taxon>
        <taxon>Phthiraptera</taxon>
        <taxon>Anoplura</taxon>
        <taxon>Polyplacidae</taxon>
        <taxon>Polyplax</taxon>
    </lineage>
</organism>
<dbReference type="PANTHER" id="PTHR43658:SF8">
    <property type="entry name" value="17-BETA-HYDROXYSTEROID DEHYDROGENASE 14-RELATED"/>
    <property type="match status" value="1"/>
</dbReference>
<dbReference type="PANTHER" id="PTHR43658">
    <property type="entry name" value="SHORT-CHAIN DEHYDROGENASE/REDUCTASE"/>
    <property type="match status" value="1"/>
</dbReference>
<reference evidence="2 3" key="1">
    <citation type="submission" date="2023-10" db="EMBL/GenBank/DDBJ databases">
        <title>Genomes of two closely related lineages of the louse Polyplax serrata with different host specificities.</title>
        <authorList>
            <person name="Martinu J."/>
            <person name="Tarabai H."/>
            <person name="Stefka J."/>
            <person name="Hypsa V."/>
        </authorList>
    </citation>
    <scope>NUCLEOTIDE SEQUENCE [LARGE SCALE GENOMIC DNA]</scope>
    <source>
        <strain evidence="2">HR10_N</strain>
    </source>
</reference>
<dbReference type="Gene3D" id="3.40.50.720">
    <property type="entry name" value="NAD(P)-binding Rossmann-like Domain"/>
    <property type="match status" value="1"/>
</dbReference>
<sequence>MLKNTVAVVAGGAGCLGLATVKRLLNEGSKVLAFDLPDAKDVITKEFGNDVVFEGGSVASEADFKRALSTVKKKFNSLNVLVNCAGVTYSRQIYNDNKKRPASLKDFEEMVNVNVIGTYNTSRLSAELMCDNKLDEDGLRGLVINTSGFYAFDGQTGQVGLSATGGAICSMTLPMCRDFAHLGIRVMTIAPGIMKSNVINHIPPKIIELLNVVTPSPKRLGMPEEYAHLVQTIIQNKFLNGETIRLDGGMRLYLH</sequence>
<dbReference type="GO" id="GO:0006631">
    <property type="term" value="P:fatty acid metabolic process"/>
    <property type="evidence" value="ECO:0007669"/>
    <property type="project" value="TreeGrafter"/>
</dbReference>
<dbReference type="PROSITE" id="PS51257">
    <property type="entry name" value="PROKAR_LIPOPROTEIN"/>
    <property type="match status" value="1"/>
</dbReference>
<dbReference type="InterPro" id="IPR036291">
    <property type="entry name" value="NAD(P)-bd_dom_sf"/>
</dbReference>
<dbReference type="GO" id="GO:0005739">
    <property type="term" value="C:mitochondrion"/>
    <property type="evidence" value="ECO:0007669"/>
    <property type="project" value="TreeGrafter"/>
</dbReference>
<dbReference type="GO" id="GO:0008210">
    <property type="term" value="P:estrogen metabolic process"/>
    <property type="evidence" value="ECO:0007669"/>
    <property type="project" value="TreeGrafter"/>
</dbReference>
<proteinExistence type="predicted"/>
<dbReference type="InterPro" id="IPR002347">
    <property type="entry name" value="SDR_fam"/>
</dbReference>
<evidence type="ECO:0000256" key="1">
    <source>
        <dbReference type="ARBA" id="ARBA00023002"/>
    </source>
</evidence>
<dbReference type="SUPFAM" id="SSF51735">
    <property type="entry name" value="NAD(P)-binding Rossmann-fold domains"/>
    <property type="match status" value="1"/>
</dbReference>
<keyword evidence="1" id="KW-0560">Oxidoreductase</keyword>
<evidence type="ECO:0000313" key="3">
    <source>
        <dbReference type="Proteomes" id="UP001372834"/>
    </source>
</evidence>
<gene>
    <name evidence="2" type="ORF">RUM43_000980</name>
</gene>
<protein>
    <submittedName>
        <fullName evidence="2">Uncharacterized protein</fullName>
    </submittedName>
</protein>
<dbReference type="GO" id="GO:0008209">
    <property type="term" value="P:androgen metabolic process"/>
    <property type="evidence" value="ECO:0007669"/>
    <property type="project" value="TreeGrafter"/>
</dbReference>
<dbReference type="Proteomes" id="UP001372834">
    <property type="component" value="Unassembled WGS sequence"/>
</dbReference>